<evidence type="ECO:0000256" key="1">
    <source>
        <dbReference type="SAM" id="Phobius"/>
    </source>
</evidence>
<sequence>MKYFASSVISEFLSVIRVIAICLAFNLYASCFYYKIQPRFMHLLACEIMMGLLIKIRNAKPLNDAISVICTIKTDPVLVSVNKIVMIWKPHYLMFQVCPDSTQRDREQEARVALFLEPESFHTFHSTNMFYGGEVSAKELQEAFFIAGDNSSLQFINPSQEGRPLLCIINDDLLGKSITTHSFLSTAPQQLDDVWRIRESLKSPQEKNHSCCFF</sequence>
<keyword evidence="1" id="KW-0812">Transmembrane</keyword>
<proteinExistence type="predicted"/>
<dbReference type="Proteomes" id="UP000249390">
    <property type="component" value="Unassembled WGS sequence"/>
</dbReference>
<keyword evidence="1" id="KW-0472">Membrane</keyword>
<feature type="transmembrane region" description="Helical" evidence="1">
    <location>
        <begin position="12"/>
        <end position="34"/>
    </location>
</feature>
<keyword evidence="1" id="KW-1133">Transmembrane helix</keyword>
<keyword evidence="3" id="KW-1185">Reference proteome</keyword>
<evidence type="ECO:0000313" key="3">
    <source>
        <dbReference type="Proteomes" id="UP000249390"/>
    </source>
</evidence>
<comment type="caution">
    <text evidence="2">The sequence shown here is derived from an EMBL/GenBank/DDBJ whole genome shotgun (WGS) entry which is preliminary data.</text>
</comment>
<protein>
    <submittedName>
        <fullName evidence="2">Uncharacterized protein</fullName>
    </submittedName>
</protein>
<gene>
    <name evidence="2" type="ORF">DM860_015268</name>
</gene>
<dbReference type="EMBL" id="NQVE01000205">
    <property type="protein sequence ID" value="RAL38907.1"/>
    <property type="molecule type" value="Genomic_DNA"/>
</dbReference>
<name>A0A328CZJ0_9ASTE</name>
<dbReference type="AlphaFoldDB" id="A0A328CZJ0"/>
<evidence type="ECO:0000313" key="2">
    <source>
        <dbReference type="EMBL" id="RAL38907.1"/>
    </source>
</evidence>
<organism evidence="2 3">
    <name type="scientific">Cuscuta australis</name>
    <dbReference type="NCBI Taxonomy" id="267555"/>
    <lineage>
        <taxon>Eukaryota</taxon>
        <taxon>Viridiplantae</taxon>
        <taxon>Streptophyta</taxon>
        <taxon>Embryophyta</taxon>
        <taxon>Tracheophyta</taxon>
        <taxon>Spermatophyta</taxon>
        <taxon>Magnoliopsida</taxon>
        <taxon>eudicotyledons</taxon>
        <taxon>Gunneridae</taxon>
        <taxon>Pentapetalae</taxon>
        <taxon>asterids</taxon>
        <taxon>lamiids</taxon>
        <taxon>Solanales</taxon>
        <taxon>Convolvulaceae</taxon>
        <taxon>Cuscuteae</taxon>
        <taxon>Cuscuta</taxon>
        <taxon>Cuscuta subgen. Grammica</taxon>
        <taxon>Cuscuta sect. Cleistogrammica</taxon>
    </lineage>
</organism>
<reference evidence="2 3" key="1">
    <citation type="submission" date="2018-06" db="EMBL/GenBank/DDBJ databases">
        <title>The Genome of Cuscuta australis (Dodder) Provides Insight into the Evolution of Plant Parasitism.</title>
        <authorList>
            <person name="Liu H."/>
        </authorList>
    </citation>
    <scope>NUCLEOTIDE SEQUENCE [LARGE SCALE GENOMIC DNA]</scope>
    <source>
        <strain evidence="3">cv. Yunnan</strain>
        <tissue evidence="2">Vines</tissue>
    </source>
</reference>
<accession>A0A328CZJ0</accession>